<dbReference type="PROSITE" id="PS50846">
    <property type="entry name" value="HMA_2"/>
    <property type="match status" value="1"/>
</dbReference>
<dbReference type="SUPFAM" id="SSF55008">
    <property type="entry name" value="HMA, heavy metal-associated domain"/>
    <property type="match status" value="1"/>
</dbReference>
<dbReference type="InterPro" id="IPR017969">
    <property type="entry name" value="Heavy-metal-associated_CS"/>
</dbReference>
<sequence>MSAVTKKYIIEGMTCGHCKSSVEEEIGEVAGVTMVEATVDTGQVTVTGENFTDDDVVAAVTTAGYTVKL</sequence>
<feature type="domain" description="HMA" evidence="2">
    <location>
        <begin position="4"/>
        <end position="68"/>
    </location>
</feature>
<evidence type="ECO:0000313" key="3">
    <source>
        <dbReference type="EMBL" id="AIL97664.1"/>
    </source>
</evidence>
<evidence type="ECO:0000256" key="1">
    <source>
        <dbReference type="ARBA" id="ARBA00022723"/>
    </source>
</evidence>
<dbReference type="OrthoDB" id="9813965at2"/>
<protein>
    <submittedName>
        <fullName evidence="3">Transporter</fullName>
    </submittedName>
</protein>
<gene>
    <name evidence="3" type="ORF">CUREI_10615</name>
</gene>
<dbReference type="PROSITE" id="PS01047">
    <property type="entry name" value="HMA_1"/>
    <property type="match status" value="1"/>
</dbReference>
<organism evidence="3 4">
    <name type="scientific">Corynebacterium ureicelerivorans</name>
    <dbReference type="NCBI Taxonomy" id="401472"/>
    <lineage>
        <taxon>Bacteria</taxon>
        <taxon>Bacillati</taxon>
        <taxon>Actinomycetota</taxon>
        <taxon>Actinomycetes</taxon>
        <taxon>Mycobacteriales</taxon>
        <taxon>Corynebacteriaceae</taxon>
        <taxon>Corynebacterium</taxon>
    </lineage>
</organism>
<evidence type="ECO:0000313" key="4">
    <source>
        <dbReference type="Proteomes" id="UP000028939"/>
    </source>
</evidence>
<dbReference type="HOGENOM" id="CLU_134973_13_1_11"/>
<evidence type="ECO:0000259" key="2">
    <source>
        <dbReference type="PROSITE" id="PS50846"/>
    </source>
</evidence>
<dbReference type="AlphaFoldDB" id="A0A077HMN2"/>
<dbReference type="Gene3D" id="3.30.70.100">
    <property type="match status" value="1"/>
</dbReference>
<dbReference type="EMBL" id="CP009215">
    <property type="protein sequence ID" value="AIL97664.1"/>
    <property type="molecule type" value="Genomic_DNA"/>
</dbReference>
<reference evidence="3 4" key="1">
    <citation type="submission" date="2014-08" db="EMBL/GenBank/DDBJ databases">
        <title>Complete genome sequence of Corynebacterium ureicelerivorans DSM 45051, a lipophilic and urea-splitting isolate from a blood culture of a septicaemia patient.</title>
        <authorList>
            <person name="Tippelt A."/>
            <person name="Albersmeier A."/>
            <person name="Brinkrolf K."/>
            <person name="Ruckert C."/>
            <person name="Tauch A."/>
        </authorList>
    </citation>
    <scope>NUCLEOTIDE SEQUENCE [LARGE SCALE GENOMIC DNA]</scope>
    <source>
        <strain evidence="3 4">IMMIB RIV-2301</strain>
    </source>
</reference>
<dbReference type="Pfam" id="PF00403">
    <property type="entry name" value="HMA"/>
    <property type="match status" value="1"/>
</dbReference>
<dbReference type="CDD" id="cd00371">
    <property type="entry name" value="HMA"/>
    <property type="match status" value="1"/>
</dbReference>
<dbReference type="InterPro" id="IPR036163">
    <property type="entry name" value="HMA_dom_sf"/>
</dbReference>
<dbReference type="InterPro" id="IPR006121">
    <property type="entry name" value="HMA_dom"/>
</dbReference>
<name>A0A077HMN2_9CORY</name>
<dbReference type="STRING" id="401472.CUREI_10615"/>
<accession>A0A077HMN2</accession>
<dbReference type="RefSeq" id="WP_038613291.1">
    <property type="nucleotide sequence ID" value="NZ_CP009215.1"/>
</dbReference>
<dbReference type="KEGG" id="cuv:CUREI_10615"/>
<keyword evidence="4" id="KW-1185">Reference proteome</keyword>
<dbReference type="GO" id="GO:0046872">
    <property type="term" value="F:metal ion binding"/>
    <property type="evidence" value="ECO:0007669"/>
    <property type="project" value="UniProtKB-KW"/>
</dbReference>
<keyword evidence="1" id="KW-0479">Metal-binding</keyword>
<dbReference type="Proteomes" id="UP000028939">
    <property type="component" value="Chromosome"/>
</dbReference>
<proteinExistence type="predicted"/>